<name>H6SPD9_PARPM</name>
<dbReference type="PATRIC" id="fig|1150469.3.peg.3209"/>
<evidence type="ECO:0000256" key="2">
    <source>
        <dbReference type="ARBA" id="ARBA00022741"/>
    </source>
</evidence>
<dbReference type="Gene3D" id="3.40.50.300">
    <property type="entry name" value="P-loop containing nucleotide triphosphate hydrolases"/>
    <property type="match status" value="1"/>
</dbReference>
<keyword evidence="1" id="KW-0813">Transport</keyword>
<dbReference type="HOGENOM" id="CLU_000604_1_1_5"/>
<dbReference type="InterPro" id="IPR013611">
    <property type="entry name" value="Transp-assoc_OB_typ2"/>
</dbReference>
<dbReference type="GO" id="GO:0005524">
    <property type="term" value="F:ATP binding"/>
    <property type="evidence" value="ECO:0007669"/>
    <property type="project" value="UniProtKB-KW"/>
</dbReference>
<dbReference type="GO" id="GO:0022857">
    <property type="term" value="F:transmembrane transporter activity"/>
    <property type="evidence" value="ECO:0007669"/>
    <property type="project" value="InterPro"/>
</dbReference>
<dbReference type="FunFam" id="3.40.50.300:FF:000425">
    <property type="entry name" value="Probable ABC transporter, ATP-binding subunit"/>
    <property type="match status" value="1"/>
</dbReference>
<dbReference type="PROSITE" id="PS50893">
    <property type="entry name" value="ABC_TRANSPORTER_2"/>
    <property type="match status" value="1"/>
</dbReference>
<reference evidence="5 6" key="1">
    <citation type="submission" date="2012-02" db="EMBL/GenBank/DDBJ databases">
        <title>Shotgun genome sequence of Phaeospirillum photometricum DSM 122.</title>
        <authorList>
            <person name="Duquesne K."/>
            <person name="Sturgis J."/>
        </authorList>
    </citation>
    <scope>NUCLEOTIDE SEQUENCE [LARGE SCALE GENOMIC DNA]</scope>
    <source>
        <strain evidence="6">DSM122</strain>
    </source>
</reference>
<dbReference type="InterPro" id="IPR003593">
    <property type="entry name" value="AAA+_ATPase"/>
</dbReference>
<dbReference type="InterPro" id="IPR008995">
    <property type="entry name" value="Mo/tungstate-bd_C_term_dom"/>
</dbReference>
<dbReference type="InterPro" id="IPR003439">
    <property type="entry name" value="ABC_transporter-like_ATP-bd"/>
</dbReference>
<gene>
    <name evidence="5" type="primary">potG</name>
    <name evidence="5" type="ORF">RSPPHO_02838</name>
</gene>
<keyword evidence="6" id="KW-1185">Reference proteome</keyword>
<dbReference type="SUPFAM" id="SSF52540">
    <property type="entry name" value="P-loop containing nucleoside triphosphate hydrolases"/>
    <property type="match status" value="1"/>
</dbReference>
<dbReference type="SMART" id="SM00382">
    <property type="entry name" value="AAA"/>
    <property type="match status" value="1"/>
</dbReference>
<dbReference type="KEGG" id="rpm:RSPPHO_02838"/>
<dbReference type="InterPro" id="IPR050093">
    <property type="entry name" value="ABC_SmlMolc_Importer"/>
</dbReference>
<evidence type="ECO:0000256" key="1">
    <source>
        <dbReference type="ARBA" id="ARBA00022448"/>
    </source>
</evidence>
<dbReference type="InterPro" id="IPR027417">
    <property type="entry name" value="P-loop_NTPase"/>
</dbReference>
<dbReference type="PANTHER" id="PTHR42781">
    <property type="entry name" value="SPERMIDINE/PUTRESCINE IMPORT ATP-BINDING PROTEIN POTA"/>
    <property type="match status" value="1"/>
</dbReference>
<dbReference type="GO" id="GO:0016887">
    <property type="term" value="F:ATP hydrolysis activity"/>
    <property type="evidence" value="ECO:0007669"/>
    <property type="project" value="InterPro"/>
</dbReference>
<keyword evidence="3" id="KW-0067">ATP-binding</keyword>
<evidence type="ECO:0000313" key="6">
    <source>
        <dbReference type="Proteomes" id="UP000033220"/>
    </source>
</evidence>
<dbReference type="PANTHER" id="PTHR42781:SF4">
    <property type="entry name" value="SPERMIDINE_PUTRESCINE IMPORT ATP-BINDING PROTEIN POTA"/>
    <property type="match status" value="1"/>
</dbReference>
<dbReference type="EMBL" id="HE663493">
    <property type="protein sequence ID" value="CCG09464.1"/>
    <property type="molecule type" value="Genomic_DNA"/>
</dbReference>
<feature type="domain" description="ABC transporter" evidence="4">
    <location>
        <begin position="61"/>
        <end position="291"/>
    </location>
</feature>
<dbReference type="eggNOG" id="COG3842">
    <property type="taxonomic scope" value="Bacteria"/>
</dbReference>
<sequence length="413" mass="44496">MVVAGPDQVLRRTARRVRGKAHQRLILSPRPGHRPCSARPPACPIFGASMTGAPLLHGKDVDLRAVAMRFGDFQAVQPTDLHLEAGEFFSILGPSGCGKTTLLRLISGFLTPTSGRILIGGRDMAGVGPNQRPTALIFQNLALFPLMSVWENVAFGLEARGVPKAERRRRAQALLDMVALGDQGDKRPADLSGGQRQRVAIARALAVEPSVLLLDEPLSALDLKLRQHMRAELRAMQRQIGITFLYITHDQGEALTLSDRLAVMNKGVIEQVGRPDTLYDQPDTAFVATFVGEHNVVAGTVVRAGGGQAEMATALGVLRGQNPNALTPGDAALLFVRPERLHLAQADSPNRLDATLVRRDLEGAFWHLHLDAQGVPLVMHRTNTGLLPDPGPLALSFAPEDARILRAGALADD</sequence>
<dbReference type="Proteomes" id="UP000033220">
    <property type="component" value="Chromosome DSM 122"/>
</dbReference>
<evidence type="ECO:0000259" key="4">
    <source>
        <dbReference type="PROSITE" id="PS50893"/>
    </source>
</evidence>
<organism evidence="5 6">
    <name type="scientific">Pararhodospirillum photometricum DSM 122</name>
    <dbReference type="NCBI Taxonomy" id="1150469"/>
    <lineage>
        <taxon>Bacteria</taxon>
        <taxon>Pseudomonadati</taxon>
        <taxon>Pseudomonadota</taxon>
        <taxon>Alphaproteobacteria</taxon>
        <taxon>Rhodospirillales</taxon>
        <taxon>Rhodospirillaceae</taxon>
        <taxon>Pararhodospirillum</taxon>
    </lineage>
</organism>
<dbReference type="Pfam" id="PF00005">
    <property type="entry name" value="ABC_tran"/>
    <property type="match status" value="1"/>
</dbReference>
<keyword evidence="2" id="KW-0547">Nucleotide-binding</keyword>
<evidence type="ECO:0000256" key="3">
    <source>
        <dbReference type="ARBA" id="ARBA00022840"/>
    </source>
</evidence>
<protein>
    <submittedName>
        <fullName evidence="5">ABC transporter, nucleotide binding/ATPase protein</fullName>
    </submittedName>
</protein>
<dbReference type="Pfam" id="PF08402">
    <property type="entry name" value="TOBE_2"/>
    <property type="match status" value="1"/>
</dbReference>
<dbReference type="AlphaFoldDB" id="H6SPD9"/>
<evidence type="ECO:0000313" key="5">
    <source>
        <dbReference type="EMBL" id="CCG09464.1"/>
    </source>
</evidence>
<dbReference type="InterPro" id="IPR017871">
    <property type="entry name" value="ABC_transporter-like_CS"/>
</dbReference>
<proteinExistence type="predicted"/>
<dbReference type="SUPFAM" id="SSF50331">
    <property type="entry name" value="MOP-like"/>
    <property type="match status" value="1"/>
</dbReference>
<dbReference type="GO" id="GO:0043190">
    <property type="term" value="C:ATP-binding cassette (ABC) transporter complex"/>
    <property type="evidence" value="ECO:0007669"/>
    <property type="project" value="InterPro"/>
</dbReference>
<dbReference type="PROSITE" id="PS00211">
    <property type="entry name" value="ABC_TRANSPORTER_1"/>
    <property type="match status" value="1"/>
</dbReference>
<accession>H6SPD9</accession>
<dbReference type="GO" id="GO:0015697">
    <property type="term" value="P:quaternary ammonium group transport"/>
    <property type="evidence" value="ECO:0007669"/>
    <property type="project" value="UniProtKB-ARBA"/>
</dbReference>
<dbReference type="STRING" id="1150469.RSPPHO_02838"/>
<dbReference type="Gene3D" id="2.40.50.100">
    <property type="match status" value="1"/>
</dbReference>